<reference evidence="2" key="1">
    <citation type="submission" date="2013-02" db="EMBL/GenBank/DDBJ databases">
        <authorList>
            <consortium name="The Broad Institute Genome Sequencing Platform"/>
            <person name="Cuomo C."/>
            <person name="Becnel J."/>
            <person name="Sanscrainte N."/>
            <person name="Walker B."/>
            <person name="Young S.K."/>
            <person name="Zeng Q."/>
            <person name="Gargeya S."/>
            <person name="Fitzgerald M."/>
            <person name="Haas B."/>
            <person name="Abouelleil A."/>
            <person name="Alvarado L."/>
            <person name="Arachchi H.M."/>
            <person name="Berlin A.M."/>
            <person name="Chapman S.B."/>
            <person name="Dewar J."/>
            <person name="Goldberg J."/>
            <person name="Griggs A."/>
            <person name="Gujja S."/>
            <person name="Hansen M."/>
            <person name="Howarth C."/>
            <person name="Imamovic A."/>
            <person name="Larimer J."/>
            <person name="McCowan C."/>
            <person name="Murphy C."/>
            <person name="Neiman D."/>
            <person name="Pearson M."/>
            <person name="Priest M."/>
            <person name="Roberts A."/>
            <person name="Saif S."/>
            <person name="Shea T."/>
            <person name="Sisk P."/>
            <person name="Sykes S."/>
            <person name="Wortman J."/>
            <person name="Nusbaum C."/>
            <person name="Birren B."/>
        </authorList>
    </citation>
    <scope>NUCLEOTIDE SEQUENCE [LARGE SCALE GENOMIC DNA]</scope>
    <source>
        <strain evidence="2">PRA339</strain>
    </source>
</reference>
<dbReference type="EMBL" id="KK365341">
    <property type="protein sequence ID" value="KCZ79160.1"/>
    <property type="molecule type" value="Genomic_DNA"/>
</dbReference>
<evidence type="ECO:0000313" key="2">
    <source>
        <dbReference type="Proteomes" id="UP000030655"/>
    </source>
</evidence>
<evidence type="ECO:0000313" key="1">
    <source>
        <dbReference type="EMBL" id="KCZ79160.1"/>
    </source>
</evidence>
<dbReference type="AlphaFoldDB" id="A0A059EW77"/>
<sequence>MEYENKKYFIIKGSIEGKYITGTNKSYLITNEHGYILKRTLPSSTFLIINDNKITKCDFILETINYAKNEIHIFNNLSFCMNSFEFQIKHNLGDKELNEFINKFKLIKFKDNLYKLSYAEMFKGVIFYHSLIYTESTLGNELEIFQEVLREYLMNMIEGSVEDVCIFFLLKCWEGNDLKNVINRIEDYIFMKISKERLINIIENEELYCLAKDSILKHLYSNY</sequence>
<dbReference type="OrthoDB" id="10276641at2759"/>
<name>A0A059EW77_9MICR</name>
<organism evidence="1 2">
    <name type="scientific">Anncaliia algerae PRA339</name>
    <dbReference type="NCBI Taxonomy" id="1288291"/>
    <lineage>
        <taxon>Eukaryota</taxon>
        <taxon>Fungi</taxon>
        <taxon>Fungi incertae sedis</taxon>
        <taxon>Microsporidia</taxon>
        <taxon>Tubulinosematoidea</taxon>
        <taxon>Tubulinosematidae</taxon>
        <taxon>Anncaliia</taxon>
    </lineage>
</organism>
<keyword evidence="2" id="KW-1185">Reference proteome</keyword>
<gene>
    <name evidence="1" type="ORF">H312_03456</name>
</gene>
<dbReference type="HOGENOM" id="CLU_1214747_0_0_1"/>
<dbReference type="Proteomes" id="UP000030655">
    <property type="component" value="Unassembled WGS sequence"/>
</dbReference>
<dbReference type="VEuPathDB" id="MicrosporidiaDB:H312_03456"/>
<reference evidence="1 2" key="2">
    <citation type="submission" date="2014-03" db="EMBL/GenBank/DDBJ databases">
        <title>The Genome Sequence of Anncaliia algerae insect isolate PRA339.</title>
        <authorList>
            <consortium name="The Broad Institute Genome Sequencing Platform"/>
            <consortium name="The Broad Institute Genome Sequencing Center for Infectious Disease"/>
            <person name="Cuomo C."/>
            <person name="Becnel J."/>
            <person name="Sanscrainte N."/>
            <person name="Walker B."/>
            <person name="Young S.K."/>
            <person name="Zeng Q."/>
            <person name="Gargeya S."/>
            <person name="Fitzgerald M."/>
            <person name="Haas B."/>
            <person name="Abouelleil A."/>
            <person name="Alvarado L."/>
            <person name="Arachchi H.M."/>
            <person name="Berlin A.M."/>
            <person name="Chapman S.B."/>
            <person name="Dewar J."/>
            <person name="Goldberg J."/>
            <person name="Griggs A."/>
            <person name="Gujja S."/>
            <person name="Hansen M."/>
            <person name="Howarth C."/>
            <person name="Imamovic A."/>
            <person name="Larimer J."/>
            <person name="McCowan C."/>
            <person name="Murphy C."/>
            <person name="Neiman D."/>
            <person name="Pearson M."/>
            <person name="Priest M."/>
            <person name="Roberts A."/>
            <person name="Saif S."/>
            <person name="Shea T."/>
            <person name="Sisk P."/>
            <person name="Sykes S."/>
            <person name="Wortman J."/>
            <person name="Nusbaum C."/>
            <person name="Birren B."/>
        </authorList>
    </citation>
    <scope>NUCLEOTIDE SEQUENCE [LARGE SCALE GENOMIC DNA]</scope>
    <source>
        <strain evidence="1 2">PRA339</strain>
    </source>
</reference>
<proteinExistence type="predicted"/>
<protein>
    <submittedName>
        <fullName evidence="1">Uncharacterized protein</fullName>
    </submittedName>
</protein>
<accession>A0A059EW77</accession>